<dbReference type="SMART" id="SM00479">
    <property type="entry name" value="EXOIII"/>
    <property type="match status" value="1"/>
</dbReference>
<dbReference type="EMBL" id="UYJE01001870">
    <property type="protein sequence ID" value="VDI05947.1"/>
    <property type="molecule type" value="Genomic_DNA"/>
</dbReference>
<name>A0A8B6CK49_MYTGA</name>
<dbReference type="PANTHER" id="PTHR13058">
    <property type="entry name" value="THREE PRIME REPAIR EXONUCLEASE 1, 2"/>
    <property type="match status" value="1"/>
</dbReference>
<evidence type="ECO:0000256" key="7">
    <source>
        <dbReference type="ARBA" id="ARBA00025769"/>
    </source>
</evidence>
<dbReference type="Proteomes" id="UP000596742">
    <property type="component" value="Unassembled WGS sequence"/>
</dbReference>
<dbReference type="InterPro" id="IPR057617">
    <property type="entry name" value="PML_C"/>
</dbReference>
<evidence type="ECO:0000256" key="6">
    <source>
        <dbReference type="ARBA" id="ARBA00022842"/>
    </source>
</evidence>
<keyword evidence="4" id="KW-0378">Hydrolase</keyword>
<feature type="domain" description="Exonuclease" evidence="9">
    <location>
        <begin position="243"/>
        <end position="420"/>
    </location>
</feature>
<evidence type="ECO:0000256" key="8">
    <source>
        <dbReference type="SAM" id="MobiDB-lite"/>
    </source>
</evidence>
<gene>
    <name evidence="10" type="ORF">MGAL_10B089853</name>
</gene>
<evidence type="ECO:0000256" key="2">
    <source>
        <dbReference type="ARBA" id="ARBA00022722"/>
    </source>
</evidence>
<dbReference type="GO" id="GO:0046872">
    <property type="term" value="F:metal ion binding"/>
    <property type="evidence" value="ECO:0007669"/>
    <property type="project" value="UniProtKB-KW"/>
</dbReference>
<dbReference type="SUPFAM" id="SSF53098">
    <property type="entry name" value="Ribonuclease H-like"/>
    <property type="match status" value="1"/>
</dbReference>
<reference evidence="10" key="1">
    <citation type="submission" date="2018-11" db="EMBL/GenBank/DDBJ databases">
        <authorList>
            <person name="Alioto T."/>
            <person name="Alioto T."/>
        </authorList>
    </citation>
    <scope>NUCLEOTIDE SEQUENCE</scope>
</reference>
<dbReference type="Pfam" id="PF20700">
    <property type="entry name" value="Mutator"/>
    <property type="match status" value="1"/>
</dbReference>
<dbReference type="GO" id="GO:0006308">
    <property type="term" value="P:DNA catabolic process"/>
    <property type="evidence" value="ECO:0007669"/>
    <property type="project" value="TreeGrafter"/>
</dbReference>
<protein>
    <recommendedName>
        <fullName evidence="9">Exonuclease domain-containing protein</fullName>
    </recommendedName>
</protein>
<keyword evidence="3" id="KW-0479">Metal-binding</keyword>
<evidence type="ECO:0000256" key="3">
    <source>
        <dbReference type="ARBA" id="ARBA00022723"/>
    </source>
</evidence>
<feature type="region of interest" description="Disordered" evidence="8">
    <location>
        <begin position="38"/>
        <end position="76"/>
    </location>
</feature>
<accession>A0A8B6CK49</accession>
<dbReference type="GO" id="GO:0005737">
    <property type="term" value="C:cytoplasm"/>
    <property type="evidence" value="ECO:0007669"/>
    <property type="project" value="TreeGrafter"/>
</dbReference>
<dbReference type="InterPro" id="IPR036397">
    <property type="entry name" value="RNaseH_sf"/>
</dbReference>
<dbReference type="OrthoDB" id="6141287at2759"/>
<dbReference type="Pfam" id="PF25244">
    <property type="entry name" value="PML_C"/>
    <property type="match status" value="1"/>
</dbReference>
<dbReference type="CDD" id="cd06127">
    <property type="entry name" value="DEDDh"/>
    <property type="match status" value="1"/>
</dbReference>
<keyword evidence="2" id="KW-0540">Nuclease</keyword>
<evidence type="ECO:0000313" key="10">
    <source>
        <dbReference type="EMBL" id="VDI05947.1"/>
    </source>
</evidence>
<comment type="similarity">
    <text evidence="7">Belongs to the exonuclease superfamily. TREX family.</text>
</comment>
<dbReference type="InterPro" id="IPR040393">
    <property type="entry name" value="TREX1/2"/>
</dbReference>
<dbReference type="GO" id="GO:0008296">
    <property type="term" value="F:3'-5'-DNA exonuclease activity"/>
    <property type="evidence" value="ECO:0007669"/>
    <property type="project" value="TreeGrafter"/>
</dbReference>
<organism evidence="10 11">
    <name type="scientific">Mytilus galloprovincialis</name>
    <name type="common">Mediterranean mussel</name>
    <dbReference type="NCBI Taxonomy" id="29158"/>
    <lineage>
        <taxon>Eukaryota</taxon>
        <taxon>Metazoa</taxon>
        <taxon>Spiralia</taxon>
        <taxon>Lophotrochozoa</taxon>
        <taxon>Mollusca</taxon>
        <taxon>Bivalvia</taxon>
        <taxon>Autobranchia</taxon>
        <taxon>Pteriomorphia</taxon>
        <taxon>Mytilida</taxon>
        <taxon>Mytiloidea</taxon>
        <taxon>Mytilidae</taxon>
        <taxon>Mytilinae</taxon>
        <taxon>Mytilus</taxon>
    </lineage>
</organism>
<dbReference type="AlphaFoldDB" id="A0A8B6CK49"/>
<comment type="caution">
    <text evidence="10">The sequence shown here is derived from an EMBL/GenBank/DDBJ whole genome shotgun (WGS) entry which is preliminary data.</text>
</comment>
<evidence type="ECO:0000256" key="5">
    <source>
        <dbReference type="ARBA" id="ARBA00022839"/>
    </source>
</evidence>
<keyword evidence="11" id="KW-1185">Reference proteome</keyword>
<comment type="cofactor">
    <cofactor evidence="1">
        <name>Mg(2+)</name>
        <dbReference type="ChEBI" id="CHEBI:18420"/>
    </cofactor>
</comment>
<evidence type="ECO:0000313" key="11">
    <source>
        <dbReference type="Proteomes" id="UP000596742"/>
    </source>
</evidence>
<evidence type="ECO:0000256" key="4">
    <source>
        <dbReference type="ARBA" id="ARBA00022801"/>
    </source>
</evidence>
<dbReference type="GO" id="GO:0003676">
    <property type="term" value="F:nucleic acid binding"/>
    <property type="evidence" value="ECO:0007669"/>
    <property type="project" value="InterPro"/>
</dbReference>
<dbReference type="Pfam" id="PF00929">
    <property type="entry name" value="RNase_T"/>
    <property type="match status" value="1"/>
</dbReference>
<dbReference type="InterPro" id="IPR049012">
    <property type="entry name" value="Mutator_transp_dom"/>
</dbReference>
<keyword evidence="5" id="KW-0269">Exonuclease</keyword>
<evidence type="ECO:0000259" key="9">
    <source>
        <dbReference type="SMART" id="SM00479"/>
    </source>
</evidence>
<dbReference type="Gene3D" id="3.30.420.10">
    <property type="entry name" value="Ribonuclease H-like superfamily/Ribonuclease H"/>
    <property type="match status" value="1"/>
</dbReference>
<keyword evidence="6" id="KW-0460">Magnesium</keyword>
<sequence>MPKRNKQGKFSKKKNFEKDKRISGLVFHRSGLLSVSDHHNISPLDSDSQNILEPDHHNSPSFDPVHNQNSELEPDHSYAKPKTIETSELCINDAFEVEPNLEDHIHEVVIDDDNDINVDFDFLPLPSDLLPLNHCRYVVELDYIVQQLKQCSKCEDPLHLQNSLGVKPYGVAGILYVQCSECGDVAKIRLGKTHYANKNKRGVGRFDVNTKLAAGMDNEQLDEEIPAPMNASLCIPIDISTAPLVVFDLETTSLYRTSDVIQIAATSSNNEFSSYIFPNQPISIQASEITKITVSANQMFYDLQPVSYKLPHEALTDFITFLSKYPSKPILVGHNIKRFDCHVLYYSLKANQMWNEFSSHVCGFVDTLELFKKIMPGLPSYSQTSLVSHILGENYCAHNAVDDTRALFKLLTSKALNNLDAFVFPVSHPYDCIVQQDNLKSYNEAIACKAVSRATALKASKSNLKLSHLKLSIERMGLEGLKALLSEKTDRGNVRVTNCMKVIRKIFDFLTPES</sequence>
<dbReference type="PANTHER" id="PTHR13058:SF22">
    <property type="entry name" value="EXODEOXYRIBONUCLEASE III"/>
    <property type="match status" value="1"/>
</dbReference>
<dbReference type="InterPro" id="IPR013520">
    <property type="entry name" value="Ribonucl_H"/>
</dbReference>
<dbReference type="InterPro" id="IPR012337">
    <property type="entry name" value="RNaseH-like_sf"/>
</dbReference>
<evidence type="ECO:0000256" key="1">
    <source>
        <dbReference type="ARBA" id="ARBA00001946"/>
    </source>
</evidence>
<proteinExistence type="inferred from homology"/>